<dbReference type="SUPFAM" id="SSF53335">
    <property type="entry name" value="S-adenosyl-L-methionine-dependent methyltransferases"/>
    <property type="match status" value="1"/>
</dbReference>
<evidence type="ECO:0000256" key="2">
    <source>
        <dbReference type="ARBA" id="ARBA00022679"/>
    </source>
</evidence>
<dbReference type="Pfam" id="PF22020">
    <property type="entry name" value="RlmL_1st"/>
    <property type="match status" value="1"/>
</dbReference>
<feature type="domain" description="Ribosomal RNA large subunit methyltransferase K/L-like methyltransferase" evidence="3">
    <location>
        <begin position="161"/>
        <end position="334"/>
    </location>
</feature>
<dbReference type="InterPro" id="IPR053943">
    <property type="entry name" value="RlmKL-like_Mtase_CS"/>
</dbReference>
<dbReference type="InterPro" id="IPR002052">
    <property type="entry name" value="DNA_methylase_N6_adenine_CS"/>
</dbReference>
<dbReference type="InterPro" id="IPR000241">
    <property type="entry name" value="RlmKL-like_Mtase"/>
</dbReference>
<dbReference type="PANTHER" id="PTHR47313:SF1">
    <property type="entry name" value="RIBOSOMAL RNA LARGE SUBUNIT METHYLTRANSFERASE K_L"/>
    <property type="match status" value="1"/>
</dbReference>
<dbReference type="KEGG" id="ttk:TST_0036"/>
<dbReference type="Gene3D" id="3.40.50.150">
    <property type="entry name" value="Vaccinia Virus protein VP39"/>
    <property type="match status" value="1"/>
</dbReference>
<feature type="domain" description="RlmL ferredoxin-like" evidence="4">
    <location>
        <begin position="7"/>
        <end position="60"/>
    </location>
</feature>
<dbReference type="Pfam" id="PF01170">
    <property type="entry name" value="UPF0020"/>
    <property type="match status" value="1"/>
</dbReference>
<dbReference type="OrthoDB" id="9809404at2"/>
<dbReference type="InterPro" id="IPR029063">
    <property type="entry name" value="SAM-dependent_MTases_sf"/>
</dbReference>
<organism evidence="5 6">
    <name type="scientific">Thermosulfidibacter takaii (strain DSM 17441 / JCM 13301 / NBRC 103674 / ABI70S6)</name>
    <dbReference type="NCBI Taxonomy" id="1298851"/>
    <lineage>
        <taxon>Bacteria</taxon>
        <taxon>Pseudomonadati</taxon>
        <taxon>Thermosulfidibacterota</taxon>
        <taxon>Thermosulfidibacteria</taxon>
        <taxon>Thermosulfidibacterales</taxon>
        <taxon>Thermosulfidibacteraceae</taxon>
    </lineage>
</organism>
<evidence type="ECO:0000313" key="5">
    <source>
        <dbReference type="EMBL" id="BAT70846.1"/>
    </source>
</evidence>
<dbReference type="PROSITE" id="PS00092">
    <property type="entry name" value="N6_MTASE"/>
    <property type="match status" value="1"/>
</dbReference>
<keyword evidence="1 5" id="KW-0489">Methyltransferase</keyword>
<proteinExistence type="predicted"/>
<protein>
    <submittedName>
        <fullName evidence="5">N6-adenine-specific DNA methylase</fullName>
        <ecNumber evidence="5">2.1.1.-</ecNumber>
    </submittedName>
</protein>
<keyword evidence="6" id="KW-1185">Reference proteome</keyword>
<evidence type="ECO:0000256" key="1">
    <source>
        <dbReference type="ARBA" id="ARBA00022603"/>
    </source>
</evidence>
<sequence length="368" mass="41598">MSTVFRLFAVVPPGLEKITLKELSQLGIQGKIEKGGVEFKGTLRDLYKTNLLLRTANRILVRVAIFRATSFPEFVEKVSRYPWEIYVRPDLPVKLRVTSRKSKLYHTKAIAERFILGITKRLKFEPLTTDEEDVGESIIIRAEKDKLVISVNSSGAMLHKRGYRKEVFEAPLRETFAAAMIIASEWDGSTPLIDPFCGSGTIPIEAALICTNTPPGLNRTFAFEKWKIHDPKLWEEAKNEALSNIRRCPAKIFGYDKDKEAIAISKKNALNAGMDKYIIFKNTSFPRTDIYKAWIVSNPPYGIRLSSGNIEEAYKSFGKWVRQNFKEAKIAILSPLKKHIDLTELPLQKITSFSNGGIRVGLYIGSIP</sequence>
<dbReference type="RefSeq" id="WP_068548526.1">
    <property type="nucleotide sequence ID" value="NZ_AP013035.1"/>
</dbReference>
<dbReference type="GO" id="GO:0003676">
    <property type="term" value="F:nucleic acid binding"/>
    <property type="evidence" value="ECO:0007669"/>
    <property type="project" value="InterPro"/>
</dbReference>
<evidence type="ECO:0000259" key="3">
    <source>
        <dbReference type="Pfam" id="PF01170"/>
    </source>
</evidence>
<dbReference type="Gene3D" id="3.30.2130.30">
    <property type="match status" value="1"/>
</dbReference>
<keyword evidence="2 5" id="KW-0808">Transferase</keyword>
<dbReference type="EC" id="2.1.1.-" evidence="5"/>
<evidence type="ECO:0000259" key="4">
    <source>
        <dbReference type="Pfam" id="PF22020"/>
    </source>
</evidence>
<dbReference type="GO" id="GO:0070043">
    <property type="term" value="F:rRNA (guanine-N7-)-methyltransferase activity"/>
    <property type="evidence" value="ECO:0007669"/>
    <property type="project" value="TreeGrafter"/>
</dbReference>
<gene>
    <name evidence="5" type="ORF">TST_0036</name>
</gene>
<dbReference type="GO" id="GO:0008990">
    <property type="term" value="F:rRNA (guanine-N2-)-methyltransferase activity"/>
    <property type="evidence" value="ECO:0007669"/>
    <property type="project" value="TreeGrafter"/>
</dbReference>
<dbReference type="EMBL" id="AP013035">
    <property type="protein sequence ID" value="BAT70846.1"/>
    <property type="molecule type" value="Genomic_DNA"/>
</dbReference>
<dbReference type="Proteomes" id="UP000063234">
    <property type="component" value="Chromosome"/>
</dbReference>
<dbReference type="PATRIC" id="fig|1298851.3.peg.37"/>
<dbReference type="PROSITE" id="PS01261">
    <property type="entry name" value="UPF0020"/>
    <property type="match status" value="1"/>
</dbReference>
<dbReference type="PANTHER" id="PTHR47313">
    <property type="entry name" value="RIBOSOMAL RNA LARGE SUBUNIT METHYLTRANSFERASE K/L"/>
    <property type="match status" value="1"/>
</dbReference>
<dbReference type="STRING" id="1298851.TST_0036"/>
<name>A0A0S3QR97_THET7</name>
<dbReference type="InterPro" id="IPR054170">
    <property type="entry name" value="RlmL_1st"/>
</dbReference>
<evidence type="ECO:0000313" key="6">
    <source>
        <dbReference type="Proteomes" id="UP000063234"/>
    </source>
</evidence>
<reference evidence="6" key="1">
    <citation type="journal article" date="2018" name="Science">
        <title>A primordial and reversible TCA cycle in a facultatively chemolithoautotrophic thermophile.</title>
        <authorList>
            <person name="Nunoura T."/>
            <person name="Chikaraishi Y."/>
            <person name="Izaki R."/>
            <person name="Suwa T."/>
            <person name="Sato T."/>
            <person name="Harada T."/>
            <person name="Mori K."/>
            <person name="Kato Y."/>
            <person name="Miyazaki M."/>
            <person name="Shimamura S."/>
            <person name="Yanagawa K."/>
            <person name="Shuto A."/>
            <person name="Ohkouchi N."/>
            <person name="Fujita N."/>
            <person name="Takaki Y."/>
            <person name="Atomi H."/>
            <person name="Takai K."/>
        </authorList>
    </citation>
    <scope>NUCLEOTIDE SEQUENCE [LARGE SCALE GENOMIC DNA]</scope>
    <source>
        <strain evidence="6">DSM 17441 / JCM 13301 / NBRC 103674 / ABI70S6</strain>
    </source>
</reference>
<accession>A0A0S3QR97</accession>
<dbReference type="CDD" id="cd11715">
    <property type="entry name" value="THUMP_AdoMetMT"/>
    <property type="match status" value="1"/>
</dbReference>
<dbReference type="AlphaFoldDB" id="A0A0S3QR97"/>